<keyword evidence="2" id="KW-1185">Reference proteome</keyword>
<dbReference type="Proteomes" id="UP001431209">
    <property type="component" value="Unassembled WGS sequence"/>
</dbReference>
<dbReference type="EMBL" id="JAOPGA020000708">
    <property type="protein sequence ID" value="KAL0480944.1"/>
    <property type="molecule type" value="Genomic_DNA"/>
</dbReference>
<proteinExistence type="predicted"/>
<evidence type="ECO:0000313" key="2">
    <source>
        <dbReference type="Proteomes" id="UP001431209"/>
    </source>
</evidence>
<accession>A0AAW2YWC4</accession>
<comment type="caution">
    <text evidence="1">The sequence shown here is derived from an EMBL/GenBank/DDBJ whole genome shotgun (WGS) entry which is preliminary data.</text>
</comment>
<evidence type="ECO:0000313" key="1">
    <source>
        <dbReference type="EMBL" id="KAL0480944.1"/>
    </source>
</evidence>
<protein>
    <submittedName>
        <fullName evidence="1">Queuine tRNA-ribosyltransferase</fullName>
    </submittedName>
</protein>
<name>A0AAW2YWC4_9EUKA</name>
<sequence length="101" mass="11208">MSGRWDLGDYGSCVKIGDNLTGVTPGYVPKNFNGEESFIELDFFMLAVTIINATTTKDNMLLGLPTLIDVQLSYTEKNKLPEDLKSLVSDLSKAFLMVRQL</sequence>
<dbReference type="AlphaFoldDB" id="A0AAW2YWC4"/>
<reference evidence="1 2" key="1">
    <citation type="submission" date="2024-03" db="EMBL/GenBank/DDBJ databases">
        <title>The Acrasis kona genome and developmental transcriptomes reveal deep origins of eukaryotic multicellular pathways.</title>
        <authorList>
            <person name="Sheikh S."/>
            <person name="Fu C.-J."/>
            <person name="Brown M.W."/>
            <person name="Baldauf S.L."/>
        </authorList>
    </citation>
    <scope>NUCLEOTIDE SEQUENCE [LARGE SCALE GENOMIC DNA]</scope>
    <source>
        <strain evidence="1 2">ATCC MYA-3509</strain>
    </source>
</reference>
<gene>
    <name evidence="1" type="ORF">AKO1_013603</name>
</gene>
<organism evidence="1 2">
    <name type="scientific">Acrasis kona</name>
    <dbReference type="NCBI Taxonomy" id="1008807"/>
    <lineage>
        <taxon>Eukaryota</taxon>
        <taxon>Discoba</taxon>
        <taxon>Heterolobosea</taxon>
        <taxon>Tetramitia</taxon>
        <taxon>Eutetramitia</taxon>
        <taxon>Acrasidae</taxon>
        <taxon>Acrasis</taxon>
    </lineage>
</organism>